<comment type="cofactor">
    <cofactor evidence="1">
        <name>[4Fe-4S] cluster</name>
        <dbReference type="ChEBI" id="CHEBI:49883"/>
    </cofactor>
</comment>
<proteinExistence type="predicted"/>
<evidence type="ECO:0000259" key="7">
    <source>
        <dbReference type="PROSITE" id="PS51918"/>
    </source>
</evidence>
<dbReference type="GO" id="GO:0051539">
    <property type="term" value="F:4 iron, 4 sulfur cluster binding"/>
    <property type="evidence" value="ECO:0007669"/>
    <property type="project" value="UniProtKB-KW"/>
</dbReference>
<dbReference type="PROSITE" id="PS51918">
    <property type="entry name" value="RADICAL_SAM"/>
    <property type="match status" value="1"/>
</dbReference>
<dbReference type="Gene3D" id="3.20.20.70">
    <property type="entry name" value="Aldolase class I"/>
    <property type="match status" value="1"/>
</dbReference>
<dbReference type="EMBL" id="PEXX01000007">
    <property type="protein sequence ID" value="PIU10942.1"/>
    <property type="molecule type" value="Genomic_DNA"/>
</dbReference>
<dbReference type="InterPro" id="IPR058240">
    <property type="entry name" value="rSAM_sf"/>
</dbReference>
<dbReference type="InterPro" id="IPR013785">
    <property type="entry name" value="Aldolase_TIM"/>
</dbReference>
<dbReference type="AlphaFoldDB" id="A0A2M6XTH5"/>
<evidence type="ECO:0000256" key="5">
    <source>
        <dbReference type="ARBA" id="ARBA00023004"/>
    </source>
</evidence>
<dbReference type="Pfam" id="PF04055">
    <property type="entry name" value="Radical_SAM"/>
    <property type="match status" value="1"/>
</dbReference>
<dbReference type="SFLD" id="SFLDG01067">
    <property type="entry name" value="SPASM/twitch_domain_containing"/>
    <property type="match status" value="1"/>
</dbReference>
<evidence type="ECO:0000256" key="3">
    <source>
        <dbReference type="ARBA" id="ARBA00022691"/>
    </source>
</evidence>
<keyword evidence="3" id="KW-0949">S-adenosyl-L-methionine</keyword>
<keyword evidence="2" id="KW-0004">4Fe-4S</keyword>
<dbReference type="InterPro" id="IPR007197">
    <property type="entry name" value="rSAM"/>
</dbReference>
<dbReference type="SFLD" id="SFLDS00029">
    <property type="entry name" value="Radical_SAM"/>
    <property type="match status" value="1"/>
</dbReference>
<evidence type="ECO:0000256" key="6">
    <source>
        <dbReference type="ARBA" id="ARBA00023014"/>
    </source>
</evidence>
<protein>
    <submittedName>
        <fullName evidence="8">Anaerobic ribonucleoside-triphosphate reductase activating protein</fullName>
    </submittedName>
</protein>
<evidence type="ECO:0000313" key="8">
    <source>
        <dbReference type="EMBL" id="PIU10942.1"/>
    </source>
</evidence>
<dbReference type="SFLD" id="SFLDG01094">
    <property type="entry name" value="Uncharacterised_Radical_SAM_Su"/>
    <property type="match status" value="1"/>
</dbReference>
<dbReference type="PANTHER" id="PTHR30352">
    <property type="entry name" value="PYRUVATE FORMATE-LYASE-ACTIVATING ENZYME"/>
    <property type="match status" value="1"/>
</dbReference>
<keyword evidence="5" id="KW-0408">Iron</keyword>
<name>A0A2M6XTH5_9BACT</name>
<dbReference type="Proteomes" id="UP000230586">
    <property type="component" value="Unassembled WGS sequence"/>
</dbReference>
<gene>
    <name evidence="8" type="ORF">COT27_00410</name>
</gene>
<dbReference type="PANTHER" id="PTHR30352:SF13">
    <property type="entry name" value="GLYCYL-RADICAL ENZYME ACTIVATING ENZYME YJJW-RELATED"/>
    <property type="match status" value="1"/>
</dbReference>
<organism evidence="8 9">
    <name type="scientific">Candidatus Kuenenbacteria bacterium CG08_land_8_20_14_0_20_37_23</name>
    <dbReference type="NCBI Taxonomy" id="1974617"/>
    <lineage>
        <taxon>Bacteria</taxon>
        <taxon>Candidatus Kueneniibacteriota</taxon>
    </lineage>
</organism>
<keyword evidence="4" id="KW-0479">Metal-binding</keyword>
<dbReference type="GO" id="GO:0046872">
    <property type="term" value="F:metal ion binding"/>
    <property type="evidence" value="ECO:0007669"/>
    <property type="project" value="UniProtKB-KW"/>
</dbReference>
<reference evidence="9" key="1">
    <citation type="submission" date="2017-09" db="EMBL/GenBank/DDBJ databases">
        <title>Depth-based differentiation of microbial function through sediment-hosted aquifers and enrichment of novel symbionts in the deep terrestrial subsurface.</title>
        <authorList>
            <person name="Probst A.J."/>
            <person name="Ladd B."/>
            <person name="Jarett J.K."/>
            <person name="Geller-Mcgrath D.E."/>
            <person name="Sieber C.M.K."/>
            <person name="Emerson J.B."/>
            <person name="Anantharaman K."/>
            <person name="Thomas B.C."/>
            <person name="Malmstrom R."/>
            <person name="Stieglmeier M."/>
            <person name="Klingl A."/>
            <person name="Woyke T."/>
            <person name="Ryan C.M."/>
            <person name="Banfield J.F."/>
        </authorList>
    </citation>
    <scope>NUCLEOTIDE SEQUENCE [LARGE SCALE GENOMIC DNA]</scope>
</reference>
<dbReference type="GO" id="GO:0003824">
    <property type="term" value="F:catalytic activity"/>
    <property type="evidence" value="ECO:0007669"/>
    <property type="project" value="InterPro"/>
</dbReference>
<sequence>MIIGGLQKTSLQDYTGKVSAIIFTSGCNFVCGFCHNPELVTCINKEKAIEEEKIFRFLQKRKKVLDAVVITGGEPTMHKDLPRFIKQIREIGYLIKIDTNGSNPYMLEKLIKSNLVDYVAMDIKAPEISYQKVTNASIDFSKIMRSIRIIMKSAKDYEFRSTILPILHIKEDLIAMAKMIHGAKRYYLQKFEPAKKMNDIAFVNYKSYSDKEMKDLATLCRQYVDFCKFRH</sequence>
<dbReference type="NCBIfam" id="TIGR02495">
    <property type="entry name" value="NrdG2"/>
    <property type="match status" value="1"/>
</dbReference>
<dbReference type="InterPro" id="IPR034457">
    <property type="entry name" value="Organic_radical-activating"/>
</dbReference>
<evidence type="ECO:0000256" key="1">
    <source>
        <dbReference type="ARBA" id="ARBA00001966"/>
    </source>
</evidence>
<evidence type="ECO:0000256" key="2">
    <source>
        <dbReference type="ARBA" id="ARBA00022485"/>
    </source>
</evidence>
<accession>A0A2M6XTH5</accession>
<evidence type="ECO:0000256" key="4">
    <source>
        <dbReference type="ARBA" id="ARBA00022723"/>
    </source>
</evidence>
<comment type="caution">
    <text evidence="8">The sequence shown here is derived from an EMBL/GenBank/DDBJ whole genome shotgun (WGS) entry which is preliminary data.</text>
</comment>
<dbReference type="SUPFAM" id="SSF102114">
    <property type="entry name" value="Radical SAM enzymes"/>
    <property type="match status" value="1"/>
</dbReference>
<feature type="domain" description="Radical SAM core" evidence="7">
    <location>
        <begin position="13"/>
        <end position="228"/>
    </location>
</feature>
<keyword evidence="6" id="KW-0411">Iron-sulfur</keyword>
<dbReference type="InterPro" id="IPR012840">
    <property type="entry name" value="NrdG2"/>
</dbReference>
<evidence type="ECO:0000313" key="9">
    <source>
        <dbReference type="Proteomes" id="UP000230586"/>
    </source>
</evidence>
<dbReference type="CDD" id="cd01335">
    <property type="entry name" value="Radical_SAM"/>
    <property type="match status" value="1"/>
</dbReference>